<accession>A0AA85KHF2</accession>
<dbReference type="Gene3D" id="3.30.200.20">
    <property type="entry name" value="Phosphorylase Kinase, domain 1"/>
    <property type="match status" value="1"/>
</dbReference>
<evidence type="ECO:0000256" key="2">
    <source>
        <dbReference type="ARBA" id="ARBA00022840"/>
    </source>
</evidence>
<reference evidence="7" key="1">
    <citation type="submission" date="2022-06" db="EMBL/GenBank/DDBJ databases">
        <authorList>
            <person name="Berger JAMES D."/>
            <person name="Berger JAMES D."/>
        </authorList>
    </citation>
    <scope>NUCLEOTIDE SEQUENCE [LARGE SCALE GENOMIC DNA]</scope>
</reference>
<dbReference type="InterPro" id="IPR011009">
    <property type="entry name" value="Kinase-like_dom_sf"/>
</dbReference>
<evidence type="ECO:0000256" key="4">
    <source>
        <dbReference type="SAM" id="Coils"/>
    </source>
</evidence>
<dbReference type="Pfam" id="PF00069">
    <property type="entry name" value="Pkinase"/>
    <property type="match status" value="1"/>
</dbReference>
<evidence type="ECO:0000313" key="7">
    <source>
        <dbReference type="Proteomes" id="UP000050795"/>
    </source>
</evidence>
<sequence length="1251" mass="142793">MSILKSFLKKFKAADEPKKKSFSDGIERNVNPSDIWEIISELGDGAFGKVYKTRKRDNELCAALKRVEFDSEDELEDFMVEIDILTNFKHKNILSLHEVYIYDSKLWMYLELCGGGALDSLMEKLEKPLTEPQIRFISHEVLEGLGFLHENLIIHRDMKAGNILLTVNYEVKLADFGVSAKLADERQKRSTFIGTPYWMAPEVITCETFKDAPYNWKADIWSFGITLIELAQMRPPHNSINPTRVLLKISKSDPPVLSKPHLWSPKFNKFLSRILQKDPNQRPECKDLLLDPFVSDVKESDRKVIQILLCEANADIIETVEDLDPNEPIDEIDDNEIGALILPDSTKLSIPVEEEYEEDEENNSNNNNNNTNSTDDQSSSSKDVKHSSTDTGGGGSGDSGVGLSRANSDDRYETNKYITPSKVTSSDGTKEGRMRGFSVVAIARSRSLRHHNALRQETPPLPTATTTTPIPEVKLRPKVKRCATIAHVSQRTSGSLFTFSSMYKSSVEGGQSDQLAGEKSSSTLQTTCNDSNKVASTSIANSSNPFKVTVVPIPLDRSATLNASVNPNNNDTDSNIKRMWKTEVTLPISPFTYRRNAVKWNKLQSLPCDYQNYARSVNMALKNEVMQEVVNRLITDVITSDTQAPSISSCVYEIMQEYSSSMEKTPNSTFALSTTDNERVIDTAKGVRKGVVPPKEELTSSDTTHNKPVVINQALPNPSSSSSSSSSGHSNNDNVKMVTSPLKRQNSAYRTRTRTRRFVIDGQVVTTTSKHIINTNSEERRFHEDEQVKRKAVLRAFRILAKQEAHQTRELNERAQQQMDILESKMNAEYSALTKSYDQKMEVVIRNCKLQMERLDKEFELEMKRIRTETSKEERTFKDRLKSEIDTYDRAMRKAAKRELNKLDHDHVKSNSLASLNSNHSTNSLVSKRLTVFREDQASRVNSRIYELHSEYNRRRSVLRNENLSETHTLRLNFEEDKWKMEQRYLCMKHQLDRNRLLDLFMIKREQLTGRSELELTELKQTINMERSKLQTIHSIERKNFTKSLKALNKRSILTLQRQSRINSQQMDENQKRINEELAQLEAKQKAQSEALEQSIHYRLKELEQSFIEKRNALIDQETVRLQELDIKHKNELRIYTESLPRTKTVLKEQFAQEFNEDSLKTNGVGGGNSYSASSSYLYGSPKSRHKHSIARPITSLANIRWGAVSNSTAKLHDNTNNAPESRSSRRIITLFSQEVNNNNTNSLRNLRDTK</sequence>
<proteinExistence type="predicted"/>
<dbReference type="InterPro" id="IPR000719">
    <property type="entry name" value="Prot_kinase_dom"/>
</dbReference>
<keyword evidence="2 3" id="KW-0067">ATP-binding</keyword>
<dbReference type="InterPro" id="IPR017441">
    <property type="entry name" value="Protein_kinase_ATP_BS"/>
</dbReference>
<feature type="region of interest" description="Disordered" evidence="5">
    <location>
        <begin position="508"/>
        <end position="529"/>
    </location>
</feature>
<dbReference type="Proteomes" id="UP000050795">
    <property type="component" value="Unassembled WGS sequence"/>
</dbReference>
<dbReference type="SUPFAM" id="SSF56112">
    <property type="entry name" value="Protein kinase-like (PK-like)"/>
    <property type="match status" value="1"/>
</dbReference>
<protein>
    <recommendedName>
        <fullName evidence="6">Protein kinase domain-containing protein</fullName>
    </recommendedName>
</protein>
<evidence type="ECO:0000256" key="1">
    <source>
        <dbReference type="ARBA" id="ARBA00022741"/>
    </source>
</evidence>
<evidence type="ECO:0000256" key="3">
    <source>
        <dbReference type="PROSITE-ProRule" id="PRU10141"/>
    </source>
</evidence>
<feature type="compositionally biased region" description="Polar residues" evidence="5">
    <location>
        <begin position="416"/>
        <end position="427"/>
    </location>
</feature>
<dbReference type="GO" id="GO:0004672">
    <property type="term" value="F:protein kinase activity"/>
    <property type="evidence" value="ECO:0007669"/>
    <property type="project" value="InterPro"/>
</dbReference>
<keyword evidence="4" id="KW-0175">Coiled coil</keyword>
<organism evidence="7 8">
    <name type="scientific">Trichobilharzia regenti</name>
    <name type="common">Nasal bird schistosome</name>
    <dbReference type="NCBI Taxonomy" id="157069"/>
    <lineage>
        <taxon>Eukaryota</taxon>
        <taxon>Metazoa</taxon>
        <taxon>Spiralia</taxon>
        <taxon>Lophotrochozoa</taxon>
        <taxon>Platyhelminthes</taxon>
        <taxon>Trematoda</taxon>
        <taxon>Digenea</taxon>
        <taxon>Strigeidida</taxon>
        <taxon>Schistosomatoidea</taxon>
        <taxon>Schistosomatidae</taxon>
        <taxon>Trichobilharzia</taxon>
    </lineage>
</organism>
<keyword evidence="7" id="KW-1185">Reference proteome</keyword>
<dbReference type="PROSITE" id="PS00107">
    <property type="entry name" value="PROTEIN_KINASE_ATP"/>
    <property type="match status" value="1"/>
</dbReference>
<dbReference type="AlphaFoldDB" id="A0AA85KHF2"/>
<evidence type="ECO:0000256" key="5">
    <source>
        <dbReference type="SAM" id="MobiDB-lite"/>
    </source>
</evidence>
<feature type="binding site" evidence="3">
    <location>
        <position position="65"/>
    </location>
    <ligand>
        <name>ATP</name>
        <dbReference type="ChEBI" id="CHEBI:30616"/>
    </ligand>
</feature>
<feature type="coiled-coil region" evidence="4">
    <location>
        <begin position="798"/>
        <end position="832"/>
    </location>
</feature>
<dbReference type="SMART" id="SM00220">
    <property type="entry name" value="S_TKc"/>
    <property type="match status" value="1"/>
</dbReference>
<dbReference type="InterPro" id="IPR008271">
    <property type="entry name" value="Ser/Thr_kinase_AS"/>
</dbReference>
<feature type="coiled-coil region" evidence="4">
    <location>
        <begin position="1064"/>
        <end position="1091"/>
    </location>
</feature>
<dbReference type="PANTHER" id="PTHR46538:SF3">
    <property type="entry name" value="PROTEIN KINASE DOMAIN-CONTAINING PROTEIN"/>
    <property type="match status" value="1"/>
</dbReference>
<dbReference type="FunFam" id="1.10.510.10:FF:001298">
    <property type="entry name" value="STE20-like kinase"/>
    <property type="match status" value="1"/>
</dbReference>
<feature type="domain" description="Protein kinase" evidence="6">
    <location>
        <begin position="36"/>
        <end position="294"/>
    </location>
</feature>
<dbReference type="GO" id="GO:0005524">
    <property type="term" value="F:ATP binding"/>
    <property type="evidence" value="ECO:0007669"/>
    <property type="project" value="UniProtKB-UniRule"/>
</dbReference>
<feature type="compositionally biased region" description="Acidic residues" evidence="5">
    <location>
        <begin position="353"/>
        <end position="362"/>
    </location>
</feature>
<feature type="compositionally biased region" description="Gly residues" evidence="5">
    <location>
        <begin position="391"/>
        <end position="400"/>
    </location>
</feature>
<feature type="region of interest" description="Disordered" evidence="5">
    <location>
        <begin position="325"/>
        <end position="344"/>
    </location>
</feature>
<feature type="compositionally biased region" description="Acidic residues" evidence="5">
    <location>
        <begin position="325"/>
        <end position="336"/>
    </location>
</feature>
<evidence type="ECO:0000313" key="8">
    <source>
        <dbReference type="WBParaSite" id="TREG1_97680.1"/>
    </source>
</evidence>
<name>A0AA85KHF2_TRIRE</name>
<dbReference type="PANTHER" id="PTHR46538">
    <property type="entry name" value="PROTEIN KINASE DOMAIN-CONTAINING PROTEIN"/>
    <property type="match status" value="1"/>
</dbReference>
<dbReference type="InterPro" id="IPR051585">
    <property type="entry name" value="STE20_Ser/Thr_Kinases"/>
</dbReference>
<dbReference type="WBParaSite" id="TREG1_97680.1">
    <property type="protein sequence ID" value="TREG1_97680.1"/>
    <property type="gene ID" value="TREG1_97680"/>
</dbReference>
<dbReference type="PROSITE" id="PS00108">
    <property type="entry name" value="PROTEIN_KINASE_ST"/>
    <property type="match status" value="1"/>
</dbReference>
<feature type="compositionally biased region" description="Low complexity" evidence="5">
    <location>
        <begin position="363"/>
        <end position="381"/>
    </location>
</feature>
<keyword evidence="1 3" id="KW-0547">Nucleotide-binding</keyword>
<feature type="region of interest" description="Disordered" evidence="5">
    <location>
        <begin position="353"/>
        <end position="430"/>
    </location>
</feature>
<feature type="region of interest" description="Disordered" evidence="5">
    <location>
        <begin position="684"/>
        <end position="751"/>
    </location>
</feature>
<reference evidence="8" key="2">
    <citation type="submission" date="2023-11" db="UniProtKB">
        <authorList>
            <consortium name="WormBaseParasite"/>
        </authorList>
    </citation>
    <scope>IDENTIFICATION</scope>
</reference>
<evidence type="ECO:0000259" key="6">
    <source>
        <dbReference type="PROSITE" id="PS50011"/>
    </source>
</evidence>
<dbReference type="Gene3D" id="1.10.510.10">
    <property type="entry name" value="Transferase(Phosphotransferase) domain 1"/>
    <property type="match status" value="1"/>
</dbReference>
<dbReference type="PROSITE" id="PS50011">
    <property type="entry name" value="PROTEIN_KINASE_DOM"/>
    <property type="match status" value="1"/>
</dbReference>